<comment type="caution">
    <text evidence="6">The sequence shown here is derived from an EMBL/GenBank/DDBJ whole genome shotgun (WGS) entry which is preliminary data.</text>
</comment>
<dbReference type="RefSeq" id="WP_224865293.1">
    <property type="nucleotide sequence ID" value="NZ_JAYJJT010000018.1"/>
</dbReference>
<keyword evidence="1" id="KW-0805">Transcription regulation</keyword>
<accession>A0ABU5YM94</accession>
<organism evidence="6 7">
    <name type="scientific">[Mycobacterium] zoologicum</name>
    <dbReference type="NCBI Taxonomy" id="2872311"/>
    <lineage>
        <taxon>Bacteria</taxon>
        <taxon>Bacillati</taxon>
        <taxon>Actinomycetota</taxon>
        <taxon>Actinomycetes</taxon>
        <taxon>Mycobacteriales</taxon>
        <taxon>Mycobacteriaceae</taxon>
        <taxon>Mycolicibacter</taxon>
    </lineage>
</organism>
<gene>
    <name evidence="6" type="ORF">KV112_15710</name>
</gene>
<dbReference type="InterPro" id="IPR036271">
    <property type="entry name" value="Tet_transcr_reg_TetR-rel_C_sf"/>
</dbReference>
<dbReference type="Proteomes" id="UP001299046">
    <property type="component" value="Unassembled WGS sequence"/>
</dbReference>
<evidence type="ECO:0000259" key="5">
    <source>
        <dbReference type="PROSITE" id="PS50977"/>
    </source>
</evidence>
<feature type="domain" description="HTH tetR-type" evidence="5">
    <location>
        <begin position="8"/>
        <end position="68"/>
    </location>
</feature>
<keyword evidence="7" id="KW-1185">Reference proteome</keyword>
<evidence type="ECO:0000256" key="1">
    <source>
        <dbReference type="ARBA" id="ARBA00023015"/>
    </source>
</evidence>
<evidence type="ECO:0000256" key="2">
    <source>
        <dbReference type="ARBA" id="ARBA00023125"/>
    </source>
</evidence>
<dbReference type="PANTHER" id="PTHR30055:SF234">
    <property type="entry name" value="HTH-TYPE TRANSCRIPTIONAL REGULATOR BETI"/>
    <property type="match status" value="1"/>
</dbReference>
<dbReference type="PANTHER" id="PTHR30055">
    <property type="entry name" value="HTH-TYPE TRANSCRIPTIONAL REGULATOR RUTR"/>
    <property type="match status" value="1"/>
</dbReference>
<name>A0ABU5YM94_9MYCO</name>
<keyword evidence="3" id="KW-0804">Transcription</keyword>
<evidence type="ECO:0000313" key="6">
    <source>
        <dbReference type="EMBL" id="MEB3051169.1"/>
    </source>
</evidence>
<evidence type="ECO:0000256" key="3">
    <source>
        <dbReference type="ARBA" id="ARBA00023163"/>
    </source>
</evidence>
<evidence type="ECO:0000256" key="4">
    <source>
        <dbReference type="PROSITE-ProRule" id="PRU00335"/>
    </source>
</evidence>
<dbReference type="InterPro" id="IPR050109">
    <property type="entry name" value="HTH-type_TetR-like_transc_reg"/>
</dbReference>
<feature type="DNA-binding region" description="H-T-H motif" evidence="4">
    <location>
        <begin position="31"/>
        <end position="50"/>
    </location>
</feature>
<dbReference type="InterPro" id="IPR001647">
    <property type="entry name" value="HTH_TetR"/>
</dbReference>
<proteinExistence type="predicted"/>
<dbReference type="Pfam" id="PF00440">
    <property type="entry name" value="TetR_N"/>
    <property type="match status" value="1"/>
</dbReference>
<keyword evidence="2 4" id="KW-0238">DNA-binding</keyword>
<dbReference type="SUPFAM" id="SSF46689">
    <property type="entry name" value="Homeodomain-like"/>
    <property type="match status" value="1"/>
</dbReference>
<dbReference type="EMBL" id="JAYJJT010000018">
    <property type="protein sequence ID" value="MEB3051169.1"/>
    <property type="molecule type" value="Genomic_DNA"/>
</dbReference>
<dbReference type="PROSITE" id="PS50977">
    <property type="entry name" value="HTH_TETR_2"/>
    <property type="match status" value="1"/>
</dbReference>
<sequence>MARQVRSEATRRKLLDAAIDVFAEVGYVAAGRTAIIERAGVTKGALYHHFDSMDALVAAIIEGGFATVMGTFGSMCGPSSPALEGMIHGMFAVNAVLASDKEARASGHLIFALADANTLGAQVAEDWIAAVSAQAGRAIAEGDLRQDLQPGQVAEAIIGAMLGTWLLSPSREDGVARVTRMWEALLPALVEVDSQPYFRQFLARASMRHYPGAGDESNEGTVPVKA</sequence>
<dbReference type="InterPro" id="IPR009057">
    <property type="entry name" value="Homeodomain-like_sf"/>
</dbReference>
<dbReference type="SUPFAM" id="SSF48498">
    <property type="entry name" value="Tetracyclin repressor-like, C-terminal domain"/>
    <property type="match status" value="1"/>
</dbReference>
<reference evidence="6 7" key="1">
    <citation type="submission" date="2023-12" db="EMBL/GenBank/DDBJ databases">
        <title>Description of new species of Mycobacterium terrae complex isolated from sewage at the Sao Paulo Zoological Park Foundation in Brazil.</title>
        <authorList>
            <person name="Romagnoli C.L."/>
            <person name="Conceicao E.C."/>
            <person name="Machado E."/>
            <person name="Barreto L.B.P.F."/>
            <person name="Sharma A."/>
            <person name="Silva N.M."/>
            <person name="Marques L.E."/>
            <person name="Juliana M.A."/>
            <person name="Lourenco M.C.S."/>
            <person name="Digiampietri L.A."/>
            <person name="Suffys P.N."/>
            <person name="Viana-Niero C."/>
        </authorList>
    </citation>
    <scope>NUCLEOTIDE SEQUENCE [LARGE SCALE GENOMIC DNA]</scope>
    <source>
        <strain evidence="6 7">MYC123</strain>
    </source>
</reference>
<dbReference type="PRINTS" id="PR00455">
    <property type="entry name" value="HTHTETR"/>
</dbReference>
<protein>
    <submittedName>
        <fullName evidence="6">TetR/AcrR family transcriptional regulator</fullName>
    </submittedName>
</protein>
<evidence type="ECO:0000313" key="7">
    <source>
        <dbReference type="Proteomes" id="UP001299046"/>
    </source>
</evidence>
<dbReference type="Gene3D" id="1.10.357.10">
    <property type="entry name" value="Tetracycline Repressor, domain 2"/>
    <property type="match status" value="1"/>
</dbReference>